<proteinExistence type="inferred from homology"/>
<dbReference type="InterPro" id="IPR007858">
    <property type="entry name" value="Dpy-30_motif"/>
</dbReference>
<dbReference type="PANTHER" id="PTHR46161">
    <property type="entry name" value="NUCLEOSIDE DIPHOSPHATE KINASE"/>
    <property type="match status" value="1"/>
</dbReference>
<evidence type="ECO:0000256" key="3">
    <source>
        <dbReference type="ARBA" id="ARBA00022741"/>
    </source>
</evidence>
<evidence type="ECO:0000256" key="4">
    <source>
        <dbReference type="ARBA" id="ARBA00022777"/>
    </source>
</evidence>
<evidence type="ECO:0000313" key="10">
    <source>
        <dbReference type="Proteomes" id="UP001152798"/>
    </source>
</evidence>
<evidence type="ECO:0000256" key="7">
    <source>
        <dbReference type="RuleBase" id="RU004011"/>
    </source>
</evidence>
<dbReference type="PANTHER" id="PTHR46161:SF3">
    <property type="entry name" value="NUCLEOSIDE DIPHOSPHATE KINASE DDB_G0292928-RELATED"/>
    <property type="match status" value="1"/>
</dbReference>
<dbReference type="GO" id="GO:0005524">
    <property type="term" value="F:ATP binding"/>
    <property type="evidence" value="ECO:0007669"/>
    <property type="project" value="UniProtKB-KW"/>
</dbReference>
<feature type="domain" description="Nucleoside diphosphate kinase-like" evidence="8">
    <location>
        <begin position="70"/>
        <end position="210"/>
    </location>
</feature>
<dbReference type="Proteomes" id="UP001152798">
    <property type="component" value="Chromosome 5"/>
</dbReference>
<sequence length="271" mass="31638">MTDNSKENEEPEQVIPELPPKVVYKFRYGTKAPKDEYYYDFQFDAEPTDFDHRALRDEHSEPHKTFKFPEEYTLFLIKPGAMIYKDQIIKRIYEEGFLTLKEKTVWLSSEHTSEFYNEHYGKPWFPKFIMKMVTGPIHIMVLAKDNAIEDLKALMGNKRVSIARKEAPYSLRALYGLKGDSATNAVHGSENVEAAAREIRFFYPQVLIEPFPPVARCIDYVQENVSEILHKGLMAVSRARPIHPLKWLAEWFLLNNPDSPLIIPNFIMHQL</sequence>
<gene>
    <name evidence="9" type="ORF">NEZAVI_LOCUS10804</name>
</gene>
<dbReference type="GO" id="GO:0006228">
    <property type="term" value="P:UTP biosynthetic process"/>
    <property type="evidence" value="ECO:0007669"/>
    <property type="project" value="InterPro"/>
</dbReference>
<dbReference type="InterPro" id="IPR036850">
    <property type="entry name" value="NDK-like_dom_sf"/>
</dbReference>
<protein>
    <recommendedName>
        <fullName evidence="8">Nucleoside diphosphate kinase-like domain-containing protein</fullName>
    </recommendedName>
</protein>
<dbReference type="SMART" id="SM00562">
    <property type="entry name" value="NDK"/>
    <property type="match status" value="1"/>
</dbReference>
<dbReference type="GO" id="GO:0006183">
    <property type="term" value="P:GTP biosynthetic process"/>
    <property type="evidence" value="ECO:0007669"/>
    <property type="project" value="InterPro"/>
</dbReference>
<evidence type="ECO:0000256" key="2">
    <source>
        <dbReference type="ARBA" id="ARBA00022679"/>
    </source>
</evidence>
<dbReference type="AlphaFoldDB" id="A0A9P0MTC9"/>
<keyword evidence="3" id="KW-0547">Nucleotide-binding</keyword>
<name>A0A9P0MTC9_NEZVI</name>
<evidence type="ECO:0000256" key="5">
    <source>
        <dbReference type="ARBA" id="ARBA00022840"/>
    </source>
</evidence>
<accession>A0A9P0MTC9</accession>
<evidence type="ECO:0000256" key="1">
    <source>
        <dbReference type="ARBA" id="ARBA00008142"/>
    </source>
</evidence>
<dbReference type="GO" id="GO:0004550">
    <property type="term" value="F:nucleoside diphosphate kinase activity"/>
    <property type="evidence" value="ECO:0007669"/>
    <property type="project" value="InterPro"/>
</dbReference>
<dbReference type="SUPFAM" id="SSF54919">
    <property type="entry name" value="Nucleoside diphosphate kinase, NDK"/>
    <property type="match status" value="1"/>
</dbReference>
<dbReference type="Gene3D" id="3.30.70.141">
    <property type="entry name" value="Nucleoside diphosphate kinase-like domain"/>
    <property type="match status" value="1"/>
</dbReference>
<dbReference type="GO" id="GO:0006241">
    <property type="term" value="P:CTP biosynthetic process"/>
    <property type="evidence" value="ECO:0007669"/>
    <property type="project" value="InterPro"/>
</dbReference>
<dbReference type="Pfam" id="PF00334">
    <property type="entry name" value="NDK"/>
    <property type="match status" value="1"/>
</dbReference>
<dbReference type="PRINTS" id="PR01243">
    <property type="entry name" value="NUCDPKINASE"/>
</dbReference>
<keyword evidence="10" id="KW-1185">Reference proteome</keyword>
<dbReference type="CDD" id="cd22970">
    <property type="entry name" value="DD_NDKH5-like"/>
    <property type="match status" value="1"/>
</dbReference>
<evidence type="ECO:0000256" key="6">
    <source>
        <dbReference type="PROSITE-ProRule" id="PRU00706"/>
    </source>
</evidence>
<dbReference type="PROSITE" id="PS51374">
    <property type="entry name" value="NDPK_LIKE"/>
    <property type="match status" value="1"/>
</dbReference>
<dbReference type="InterPro" id="IPR034907">
    <property type="entry name" value="NDK-like_dom"/>
</dbReference>
<keyword evidence="5" id="KW-0067">ATP-binding</keyword>
<dbReference type="OrthoDB" id="1729737at2759"/>
<dbReference type="Pfam" id="PF05186">
    <property type="entry name" value="Dpy-30"/>
    <property type="match status" value="1"/>
</dbReference>
<organism evidence="9 10">
    <name type="scientific">Nezara viridula</name>
    <name type="common">Southern green stink bug</name>
    <name type="synonym">Cimex viridulus</name>
    <dbReference type="NCBI Taxonomy" id="85310"/>
    <lineage>
        <taxon>Eukaryota</taxon>
        <taxon>Metazoa</taxon>
        <taxon>Ecdysozoa</taxon>
        <taxon>Arthropoda</taxon>
        <taxon>Hexapoda</taxon>
        <taxon>Insecta</taxon>
        <taxon>Pterygota</taxon>
        <taxon>Neoptera</taxon>
        <taxon>Paraneoptera</taxon>
        <taxon>Hemiptera</taxon>
        <taxon>Heteroptera</taxon>
        <taxon>Panheteroptera</taxon>
        <taxon>Pentatomomorpha</taxon>
        <taxon>Pentatomoidea</taxon>
        <taxon>Pentatomidae</taxon>
        <taxon>Pentatominae</taxon>
        <taxon>Nezara</taxon>
    </lineage>
</organism>
<keyword evidence="4" id="KW-0418">Kinase</keyword>
<evidence type="ECO:0000313" key="9">
    <source>
        <dbReference type="EMBL" id="CAH1401862.1"/>
    </source>
</evidence>
<comment type="caution">
    <text evidence="6">Lacks conserved residue(s) required for the propagation of feature annotation.</text>
</comment>
<dbReference type="EMBL" id="OV725081">
    <property type="protein sequence ID" value="CAH1401862.1"/>
    <property type="molecule type" value="Genomic_DNA"/>
</dbReference>
<dbReference type="InterPro" id="IPR001564">
    <property type="entry name" value="Nucleoside_diP_kinase"/>
</dbReference>
<keyword evidence="2" id="KW-0808">Transferase</keyword>
<dbReference type="Gene3D" id="1.20.890.10">
    <property type="entry name" value="cAMP-dependent protein kinase regulatory subunit, dimerization-anchoring domain"/>
    <property type="match status" value="1"/>
</dbReference>
<evidence type="ECO:0000259" key="8">
    <source>
        <dbReference type="SMART" id="SM00562"/>
    </source>
</evidence>
<comment type="similarity">
    <text evidence="1 6 7">Belongs to the NDK family.</text>
</comment>
<reference evidence="9" key="1">
    <citation type="submission" date="2022-01" db="EMBL/GenBank/DDBJ databases">
        <authorList>
            <person name="King R."/>
        </authorList>
    </citation>
    <scope>NUCLEOTIDE SEQUENCE</scope>
</reference>